<dbReference type="PANTHER" id="PTHR45748:SF7">
    <property type="entry name" value="1-PHOSPHATIDYLINOSITOL 3-PHOSPHATE 5-KINASE-RELATED"/>
    <property type="match status" value="1"/>
</dbReference>
<dbReference type="GO" id="GO:0000285">
    <property type="term" value="F:1-phosphatidylinositol-3-phosphate 5-kinase activity"/>
    <property type="evidence" value="ECO:0007669"/>
    <property type="project" value="TreeGrafter"/>
</dbReference>
<sequence>MILEVNASAHAEATADSWTRGETLMAGAIKVGKAFLIFPSFATSSNLPPFHSFDETASEPFRSVGSMDSSILSMSGSRSSMITDPLVYTKVSHVSVAFTDDGPLGKVKYPVTCYHAKGFEALRRLCCPSELDFIRSLSRSKKWCAQGGKTNAFFAKIIGRSVHHQAGIQDRTRVIYQVCTRVF</sequence>
<dbReference type="Proteomes" id="UP001177140">
    <property type="component" value="Unassembled WGS sequence"/>
</dbReference>
<keyword evidence="2" id="KW-1185">Reference proteome</keyword>
<comment type="caution">
    <text evidence="1">The sequence shown here is derived from an EMBL/GenBank/DDBJ whole genome shotgun (WGS) entry which is preliminary data.</text>
</comment>
<dbReference type="PANTHER" id="PTHR45748">
    <property type="entry name" value="1-PHOSPHATIDYLINOSITOL 3-PHOSPHATE 5-KINASE-RELATED"/>
    <property type="match status" value="1"/>
</dbReference>
<organism evidence="1 2">
    <name type="scientific">Papaver nudicaule</name>
    <name type="common">Iceland poppy</name>
    <dbReference type="NCBI Taxonomy" id="74823"/>
    <lineage>
        <taxon>Eukaryota</taxon>
        <taxon>Viridiplantae</taxon>
        <taxon>Streptophyta</taxon>
        <taxon>Embryophyta</taxon>
        <taxon>Tracheophyta</taxon>
        <taxon>Spermatophyta</taxon>
        <taxon>Magnoliopsida</taxon>
        <taxon>Ranunculales</taxon>
        <taxon>Papaveraceae</taxon>
        <taxon>Papaveroideae</taxon>
        <taxon>Papaver</taxon>
    </lineage>
</organism>
<name>A0AA41VDT8_PAPNU</name>
<dbReference type="InterPro" id="IPR027484">
    <property type="entry name" value="PInositol-4-P-5-kinase_N"/>
</dbReference>
<evidence type="ECO:0000313" key="2">
    <source>
        <dbReference type="Proteomes" id="UP001177140"/>
    </source>
</evidence>
<gene>
    <name evidence="1" type="ORF">MKW94_009402</name>
</gene>
<protein>
    <submittedName>
        <fullName evidence="1">Uncharacterized protein</fullName>
    </submittedName>
</protein>
<dbReference type="GO" id="GO:0010008">
    <property type="term" value="C:endosome membrane"/>
    <property type="evidence" value="ECO:0007669"/>
    <property type="project" value="TreeGrafter"/>
</dbReference>
<proteinExistence type="predicted"/>
<dbReference type="EMBL" id="JAJJMA010200508">
    <property type="protein sequence ID" value="MCL7039368.1"/>
    <property type="molecule type" value="Genomic_DNA"/>
</dbReference>
<accession>A0AA41VDT8</accession>
<dbReference type="Gene3D" id="3.30.800.10">
    <property type="entry name" value="Phosphatidylinositol Phosphate Kinase II Beta"/>
    <property type="match status" value="1"/>
</dbReference>
<dbReference type="SUPFAM" id="SSF56104">
    <property type="entry name" value="SAICAR synthase-like"/>
    <property type="match status" value="1"/>
</dbReference>
<dbReference type="AlphaFoldDB" id="A0AA41VDT8"/>
<evidence type="ECO:0000313" key="1">
    <source>
        <dbReference type="EMBL" id="MCL7039368.1"/>
    </source>
</evidence>
<dbReference type="GO" id="GO:0046854">
    <property type="term" value="P:phosphatidylinositol phosphate biosynthetic process"/>
    <property type="evidence" value="ECO:0007669"/>
    <property type="project" value="TreeGrafter"/>
</dbReference>
<reference evidence="1" key="1">
    <citation type="submission" date="2022-03" db="EMBL/GenBank/DDBJ databases">
        <title>A functionally conserved STORR gene fusion in Papaver species that diverged 16.8 million years ago.</title>
        <authorList>
            <person name="Catania T."/>
        </authorList>
    </citation>
    <scope>NUCLEOTIDE SEQUENCE</scope>
    <source>
        <strain evidence="1">S-191538</strain>
    </source>
</reference>